<evidence type="ECO:0000259" key="1">
    <source>
        <dbReference type="Pfam" id="PF10988"/>
    </source>
</evidence>
<dbReference type="AlphaFoldDB" id="A0AB39W364"/>
<name>A0AB39W364_9FLAO</name>
<protein>
    <submittedName>
        <fullName evidence="2">DUF2807 domain-containing protein</fullName>
    </submittedName>
</protein>
<evidence type="ECO:0000313" key="2">
    <source>
        <dbReference type="EMBL" id="XDU95829.1"/>
    </source>
</evidence>
<accession>A0AB39W364</accession>
<dbReference type="Pfam" id="PF10988">
    <property type="entry name" value="DUF2807"/>
    <property type="match status" value="1"/>
</dbReference>
<proteinExistence type="predicted"/>
<gene>
    <name evidence="2" type="ORF">AB3G34_01605</name>
</gene>
<dbReference type="Gene3D" id="2.160.20.120">
    <property type="match status" value="1"/>
</dbReference>
<dbReference type="InterPro" id="IPR021255">
    <property type="entry name" value="DUF2807"/>
</dbReference>
<organism evidence="2">
    <name type="scientific">Flavobacterium sp. WC2409</name>
    <dbReference type="NCBI Taxonomy" id="3234139"/>
    <lineage>
        <taxon>Bacteria</taxon>
        <taxon>Pseudomonadati</taxon>
        <taxon>Bacteroidota</taxon>
        <taxon>Flavobacteriia</taxon>
        <taxon>Flavobacteriales</taxon>
        <taxon>Flavobacteriaceae</taxon>
        <taxon>Flavobacterium</taxon>
    </lineage>
</organism>
<sequence length="277" mass="31075">MKNYINVLLLLISTTITLAQSKEKIKGSKKVTTEQREIGSFKSIEVEDNIEVYLERGEKTELKIEADDNLHDIISIDLRDNVLRVYTSKEAIRYKKLIVKITYTKDLNSISAKNDVAINAIQEVQIDTIAFKTFDNAQLFLNVNSKDFLLESNDKSKVELNLKSEKSKIVLSQNASLKSLTTTQDFICDLYQKSEAKIEGSATNGVIRIDSNSNLTANKLTIKNIDLTAEGYSTGSVYAETSISIAASDKSEIQLFGEPKIEMKKFTNEAKLLKKVK</sequence>
<dbReference type="EMBL" id="CP165625">
    <property type="protein sequence ID" value="XDU95829.1"/>
    <property type="molecule type" value="Genomic_DNA"/>
</dbReference>
<reference evidence="2" key="1">
    <citation type="submission" date="2024-07" db="EMBL/GenBank/DDBJ databases">
        <authorList>
            <person name="Biller S.J."/>
        </authorList>
    </citation>
    <scope>NUCLEOTIDE SEQUENCE</scope>
    <source>
        <strain evidence="2">WC2409</strain>
    </source>
</reference>
<feature type="domain" description="Putative auto-transporter adhesin head GIN" evidence="1">
    <location>
        <begin position="41"/>
        <end position="259"/>
    </location>
</feature>
<dbReference type="RefSeq" id="WP_369753253.1">
    <property type="nucleotide sequence ID" value="NZ_CP165625.1"/>
</dbReference>